<dbReference type="GO" id="GO:0051119">
    <property type="term" value="F:sugar transmembrane transporter activity"/>
    <property type="evidence" value="ECO:0007669"/>
    <property type="project" value="InterPro"/>
</dbReference>
<protein>
    <submittedName>
        <fullName evidence="12">Facilitated trehalose transporter Tret1-like</fullName>
    </submittedName>
</protein>
<feature type="region of interest" description="Disordered" evidence="8">
    <location>
        <begin position="547"/>
        <end position="571"/>
    </location>
</feature>
<dbReference type="PRINTS" id="PR00171">
    <property type="entry name" value="SUGRTRNSPORT"/>
</dbReference>
<keyword evidence="2" id="KW-1003">Cell membrane</keyword>
<feature type="transmembrane region" description="Helical" evidence="9">
    <location>
        <begin position="78"/>
        <end position="101"/>
    </location>
</feature>
<dbReference type="OMA" id="CWIRQLE"/>
<feature type="transmembrane region" description="Helical" evidence="9">
    <location>
        <begin position="121"/>
        <end position="143"/>
    </location>
</feature>
<dbReference type="OrthoDB" id="6339427at2759"/>
<reference evidence="12" key="1">
    <citation type="submission" date="2025-08" db="UniProtKB">
        <authorList>
            <consortium name="RefSeq"/>
        </authorList>
    </citation>
    <scope>IDENTIFICATION</scope>
    <source>
        <strain evidence="12">Airmid</strain>
    </source>
</reference>
<name>A0A6P6Y7J6_DERPT</name>
<feature type="domain" description="Major facilitator superfamily (MFS) profile" evidence="10">
    <location>
        <begin position="79"/>
        <end position="533"/>
    </location>
</feature>
<evidence type="ECO:0000256" key="8">
    <source>
        <dbReference type="SAM" id="MobiDB-lite"/>
    </source>
</evidence>
<evidence type="ECO:0000256" key="5">
    <source>
        <dbReference type="ARBA" id="ARBA00023136"/>
    </source>
</evidence>
<dbReference type="SUPFAM" id="SSF103473">
    <property type="entry name" value="MFS general substrate transporter"/>
    <property type="match status" value="1"/>
</dbReference>
<dbReference type="CDD" id="cd17358">
    <property type="entry name" value="MFS_GLUT6_8_Class3_like"/>
    <property type="match status" value="1"/>
</dbReference>
<dbReference type="InterPro" id="IPR050549">
    <property type="entry name" value="MFS_Trehalose_Transporter"/>
</dbReference>
<keyword evidence="6" id="KW-0325">Glycoprotein</keyword>
<evidence type="ECO:0000259" key="10">
    <source>
        <dbReference type="PROSITE" id="PS50850"/>
    </source>
</evidence>
<sequence length="592" mass="64692">MFKTTANKEHDNPILAIKLRSPSSTGTTMNKTNSSGYPTMPTLTTTTPNLFSSVSTAAGKPGKLPDKQSYGYKQEASFLMYLAAFSSLLGAFSFGLGIGWSSPAFEQFTYNTSVPQLCEPYDLSLLTWIGSALPLTALFGAAFSDSIVQRFGRRIAMIGYCIPLTIGWLLIIVAQSGSVILTGRIVLGLAIGALSGTVPGYVNDISTIRIRGTLGALFQLFIVTGILFAYVIGAFLTWRMASIVSLTPTILQAILLYFMPEGPNWLIQHKRLDQAKRSLIRVRSPNSEIDKEFDILVQESEQLSKLEKGSIDTVGSLGDDKEKQKQKQTKNGSKWHLYKKKENLVPLILSLGLMSFQQFSGVNVVMFYATPILHEAGSSITPSLGTILIGLAQWLATFASAVLVDLIGRRSLLLISGVVHVISMLLFGVYYHFLQEKETLGWIPVFSMVIFIIGFAVGWGPIPWLMVAEITPRETSSLTAACSTTVNWALAFIVTKTFKELQELLTQHGVFYLFSALSAASVLFTLFCLPETKNKTYEQIQDFFAGKKSSGSKTKDGSIGTTGKTSKTNTKPSFLEFSLKDSNSLTRSSDSA</sequence>
<evidence type="ECO:0000256" key="6">
    <source>
        <dbReference type="ARBA" id="ARBA00023180"/>
    </source>
</evidence>
<evidence type="ECO:0000313" key="11">
    <source>
        <dbReference type="Proteomes" id="UP000515146"/>
    </source>
</evidence>
<feature type="transmembrane region" description="Helical" evidence="9">
    <location>
        <begin position="214"/>
        <end position="232"/>
    </location>
</feature>
<evidence type="ECO:0000256" key="3">
    <source>
        <dbReference type="ARBA" id="ARBA00022692"/>
    </source>
</evidence>
<comment type="similarity">
    <text evidence="7">Belongs to the major facilitator superfamily. Sugar transporter (TC 2.A.1.1) family. Trehalose transporter subfamily.</text>
</comment>
<dbReference type="InterPro" id="IPR005828">
    <property type="entry name" value="MFS_sugar_transport-like"/>
</dbReference>
<keyword evidence="5 9" id="KW-0472">Membrane</keyword>
<dbReference type="PANTHER" id="PTHR48021:SF1">
    <property type="entry name" value="GH07001P-RELATED"/>
    <property type="match status" value="1"/>
</dbReference>
<dbReference type="KEGG" id="dpte:113795412"/>
<dbReference type="InterPro" id="IPR044775">
    <property type="entry name" value="MFS_ERD6/Tret1-like"/>
</dbReference>
<dbReference type="InParanoid" id="A0A6P6Y7J6"/>
<dbReference type="RefSeq" id="XP_027201393.1">
    <property type="nucleotide sequence ID" value="XM_027345592.1"/>
</dbReference>
<feature type="transmembrane region" description="Helical" evidence="9">
    <location>
        <begin position="344"/>
        <end position="368"/>
    </location>
</feature>
<feature type="transmembrane region" description="Helical" evidence="9">
    <location>
        <begin position="478"/>
        <end position="498"/>
    </location>
</feature>
<dbReference type="Gene3D" id="1.20.1250.20">
    <property type="entry name" value="MFS general substrate transporter like domains"/>
    <property type="match status" value="1"/>
</dbReference>
<evidence type="ECO:0000313" key="12">
    <source>
        <dbReference type="RefSeq" id="XP_027201393.1"/>
    </source>
</evidence>
<keyword evidence="4 9" id="KW-1133">Transmembrane helix</keyword>
<comment type="subcellular location">
    <subcellularLocation>
        <location evidence="1">Cell membrane</location>
        <topology evidence="1">Multi-pass membrane protein</topology>
    </subcellularLocation>
</comment>
<organism evidence="11 12">
    <name type="scientific">Dermatophagoides pteronyssinus</name>
    <name type="common">European house dust mite</name>
    <dbReference type="NCBI Taxonomy" id="6956"/>
    <lineage>
        <taxon>Eukaryota</taxon>
        <taxon>Metazoa</taxon>
        <taxon>Ecdysozoa</taxon>
        <taxon>Arthropoda</taxon>
        <taxon>Chelicerata</taxon>
        <taxon>Arachnida</taxon>
        <taxon>Acari</taxon>
        <taxon>Acariformes</taxon>
        <taxon>Sarcoptiformes</taxon>
        <taxon>Astigmata</taxon>
        <taxon>Psoroptidia</taxon>
        <taxon>Analgoidea</taxon>
        <taxon>Pyroglyphidae</taxon>
        <taxon>Dermatophagoidinae</taxon>
        <taxon>Dermatophagoides</taxon>
    </lineage>
</organism>
<evidence type="ECO:0000256" key="1">
    <source>
        <dbReference type="ARBA" id="ARBA00004651"/>
    </source>
</evidence>
<evidence type="ECO:0000256" key="4">
    <source>
        <dbReference type="ARBA" id="ARBA00022989"/>
    </source>
</evidence>
<feature type="transmembrane region" description="Helical" evidence="9">
    <location>
        <begin position="180"/>
        <end position="202"/>
    </location>
</feature>
<dbReference type="PROSITE" id="PS50850">
    <property type="entry name" value="MFS"/>
    <property type="match status" value="1"/>
</dbReference>
<accession>A0A6P6Y7J6</accession>
<feature type="transmembrane region" description="Helical" evidence="9">
    <location>
        <begin position="411"/>
        <end position="433"/>
    </location>
</feature>
<dbReference type="AlphaFoldDB" id="A0A6P6Y7J6"/>
<dbReference type="InterPro" id="IPR020846">
    <property type="entry name" value="MFS_dom"/>
</dbReference>
<dbReference type="InterPro" id="IPR003663">
    <property type="entry name" value="Sugar/inositol_transpt"/>
</dbReference>
<keyword evidence="11" id="KW-1185">Reference proteome</keyword>
<proteinExistence type="inferred from homology"/>
<dbReference type="Proteomes" id="UP000515146">
    <property type="component" value="Unplaced"/>
</dbReference>
<feature type="transmembrane region" description="Helical" evidence="9">
    <location>
        <begin position="155"/>
        <end position="174"/>
    </location>
</feature>
<gene>
    <name evidence="12" type="primary">LOC113795412</name>
</gene>
<dbReference type="GO" id="GO:0005886">
    <property type="term" value="C:plasma membrane"/>
    <property type="evidence" value="ECO:0007669"/>
    <property type="project" value="UniProtKB-SubCell"/>
</dbReference>
<evidence type="ECO:0000256" key="9">
    <source>
        <dbReference type="SAM" id="Phobius"/>
    </source>
</evidence>
<evidence type="ECO:0000256" key="7">
    <source>
        <dbReference type="ARBA" id="ARBA00024348"/>
    </source>
</evidence>
<dbReference type="PROSITE" id="PS00216">
    <property type="entry name" value="SUGAR_TRANSPORT_1"/>
    <property type="match status" value="1"/>
</dbReference>
<dbReference type="InterPro" id="IPR005829">
    <property type="entry name" value="Sugar_transporter_CS"/>
</dbReference>
<dbReference type="Pfam" id="PF00083">
    <property type="entry name" value="Sugar_tr"/>
    <property type="match status" value="1"/>
</dbReference>
<feature type="transmembrane region" description="Helical" evidence="9">
    <location>
        <begin position="445"/>
        <end position="466"/>
    </location>
</feature>
<dbReference type="InterPro" id="IPR036259">
    <property type="entry name" value="MFS_trans_sf"/>
</dbReference>
<feature type="transmembrane region" description="Helical" evidence="9">
    <location>
        <begin position="380"/>
        <end position="404"/>
    </location>
</feature>
<dbReference type="PANTHER" id="PTHR48021">
    <property type="match status" value="1"/>
</dbReference>
<dbReference type="FunCoup" id="A0A6P6Y7J6">
    <property type="interactions" value="157"/>
</dbReference>
<dbReference type="FunFam" id="1.20.1250.20:FF:000055">
    <property type="entry name" value="Facilitated trehalose transporter Tret1-2 homolog"/>
    <property type="match status" value="1"/>
</dbReference>
<feature type="transmembrane region" description="Helical" evidence="9">
    <location>
        <begin position="510"/>
        <end position="529"/>
    </location>
</feature>
<evidence type="ECO:0000256" key="2">
    <source>
        <dbReference type="ARBA" id="ARBA00022475"/>
    </source>
</evidence>
<keyword evidence="3 9" id="KW-0812">Transmembrane</keyword>